<evidence type="ECO:0000256" key="8">
    <source>
        <dbReference type="SAM" id="SignalP"/>
    </source>
</evidence>
<evidence type="ECO:0000259" key="9">
    <source>
        <dbReference type="PROSITE" id="PS50941"/>
    </source>
</evidence>
<keyword evidence="4 8" id="KW-0732">Signal</keyword>
<evidence type="ECO:0000256" key="6">
    <source>
        <dbReference type="ARBA" id="ARBA00023277"/>
    </source>
</evidence>
<dbReference type="InterPro" id="IPR036861">
    <property type="entry name" value="Endochitinase-like_sf"/>
</dbReference>
<feature type="disulfide bond" evidence="7">
    <location>
        <begin position="281"/>
        <end position="295"/>
    </location>
</feature>
<dbReference type="SMART" id="SM00270">
    <property type="entry name" value="ChtBD1"/>
    <property type="match status" value="5"/>
</dbReference>
<dbReference type="EMBL" id="MCOG01000029">
    <property type="protein sequence ID" value="ORY74413.1"/>
    <property type="molecule type" value="Genomic_DNA"/>
</dbReference>
<comment type="cofactor">
    <cofactor evidence="1">
        <name>Co(2+)</name>
        <dbReference type="ChEBI" id="CHEBI:48828"/>
    </cofactor>
</comment>
<keyword evidence="5 11" id="KW-0378">Hydrolase</keyword>
<keyword evidence="12" id="KW-1185">Reference proteome</keyword>
<feature type="disulfide bond" evidence="7">
    <location>
        <begin position="276"/>
        <end position="288"/>
    </location>
</feature>
<evidence type="ECO:0000256" key="5">
    <source>
        <dbReference type="ARBA" id="ARBA00022801"/>
    </source>
</evidence>
<feature type="chain" id="PRO_5012869852" evidence="8">
    <location>
        <begin position="22"/>
        <end position="559"/>
    </location>
</feature>
<protein>
    <submittedName>
        <fullName evidence="11">Glycoside hydrolase/deacetylase</fullName>
    </submittedName>
</protein>
<accession>A0A1Y2ES57</accession>
<feature type="disulfide bond" evidence="7">
    <location>
        <begin position="345"/>
        <end position="359"/>
    </location>
</feature>
<evidence type="ECO:0000313" key="11">
    <source>
        <dbReference type="EMBL" id="ORY74413.1"/>
    </source>
</evidence>
<evidence type="ECO:0000313" key="12">
    <source>
        <dbReference type="Proteomes" id="UP000193920"/>
    </source>
</evidence>
<dbReference type="PANTHER" id="PTHR46471">
    <property type="entry name" value="CHITIN DEACETYLASE"/>
    <property type="match status" value="1"/>
</dbReference>
<dbReference type="InterPro" id="IPR018371">
    <property type="entry name" value="Chitin-binding_1_CS"/>
</dbReference>
<sequence length="559" mass="61476">MKQFNMIYLFLIIILIHTIQAKFIYSCTQKKTIALTFDDGPYLYTQELVDYLLDKHPDVKVTFFQLGQFHYPFATDVKEYQKAMKQAHDNGFQIASHTFTHKISSDMNEFKKNLDKNDDFIEKVTGDRPRYLRAPKGHCDSTCLSHVDEWGYRLIQWDTDTNDWDLESSGSAEQRVKDSVDFLKKEFAKEKDSYLILMHDTEEYTVREIAPWIIENSGMKEKGYRFVTVAECLGEKDSMYRSGNSYGGGNTNQGDNSTSTDKVSTNGRCGSEYGRCPSGECCSKYGYCGTSEAHCSVSKSCQSKYGLCQSDSGNPVVVDEPTTTDKVSTNGRCGSEYGRCPTGQCCSKYGYCGTSDDYCSVSKSCQSKYGQCQSGSSNPVVVDEPTTTDKVSTNGRCGSEYGRCPSGECCSKYGYCGTSEAHCSVSKSCQSKYGLCQSDSGNPVVDEPTTTDKVSTNGRCGSEYGRCPSGECCSKYGYCGTSDNYCLASKSCQSKYGQCKTDSYSDLTPDTSEKISTNGKCGGNNGKCPSGQCCSKYGYCGTGSKYCSSGCQSAFGECH</sequence>
<feature type="domain" description="NodB homology" evidence="10">
    <location>
        <begin position="31"/>
        <end position="227"/>
    </location>
</feature>
<feature type="disulfide bond" evidence="7">
    <location>
        <begin position="528"/>
        <end position="540"/>
    </location>
</feature>
<dbReference type="PROSITE" id="PS00026">
    <property type="entry name" value="CHIT_BIND_I_1"/>
    <property type="match status" value="3"/>
</dbReference>
<feature type="disulfide bond" evidence="7">
    <location>
        <begin position="404"/>
        <end position="416"/>
    </location>
</feature>
<dbReference type="SUPFAM" id="SSF88713">
    <property type="entry name" value="Glycoside hydrolase/deacetylase"/>
    <property type="match status" value="1"/>
</dbReference>
<keyword evidence="3" id="KW-0479">Metal-binding</keyword>
<feature type="domain" description="Chitin-binding type-1" evidence="9">
    <location>
        <begin position="330"/>
        <end position="374"/>
    </location>
</feature>
<dbReference type="STRING" id="1754190.A0A1Y2ES57"/>
<comment type="caution">
    <text evidence="11">The sequence shown here is derived from an EMBL/GenBank/DDBJ whole genome shotgun (WGS) entry which is preliminary data.</text>
</comment>
<dbReference type="InterPro" id="IPR011330">
    <property type="entry name" value="Glyco_hydro/deAcase_b/a-brl"/>
</dbReference>
<reference evidence="11 12" key="1">
    <citation type="submission" date="2016-08" db="EMBL/GenBank/DDBJ databases">
        <title>A Parts List for Fungal Cellulosomes Revealed by Comparative Genomics.</title>
        <authorList>
            <consortium name="DOE Joint Genome Institute"/>
            <person name="Haitjema C.H."/>
            <person name="Gilmore S.P."/>
            <person name="Henske J.K."/>
            <person name="Solomon K.V."/>
            <person name="De Groot R."/>
            <person name="Kuo A."/>
            <person name="Mondo S.J."/>
            <person name="Salamov A.A."/>
            <person name="Labutti K."/>
            <person name="Zhao Z."/>
            <person name="Chiniquy J."/>
            <person name="Barry K."/>
            <person name="Brewer H.M."/>
            <person name="Purvine S.O."/>
            <person name="Wright A.T."/>
            <person name="Boxma B."/>
            <person name="Van Alen T."/>
            <person name="Hackstein J.H."/>
            <person name="Baker S.E."/>
            <person name="Grigoriev I.V."/>
            <person name="O'Malley M.A."/>
        </authorList>
    </citation>
    <scope>NUCLEOTIDE SEQUENCE [LARGE SCALE GENOMIC DNA]</scope>
    <source>
        <strain evidence="11 12">G1</strain>
    </source>
</reference>
<dbReference type="PANTHER" id="PTHR46471:SF4">
    <property type="entry name" value="CHITIN DEACETYLASE"/>
    <property type="match status" value="1"/>
</dbReference>
<comment type="caution">
    <text evidence="7">Lacks conserved residue(s) required for the propagation of feature annotation.</text>
</comment>
<dbReference type="PROSITE" id="PS51677">
    <property type="entry name" value="NODB"/>
    <property type="match status" value="1"/>
</dbReference>
<feature type="disulfide bond" evidence="7">
    <location>
        <begin position="472"/>
        <end position="486"/>
    </location>
</feature>
<evidence type="ECO:0000259" key="10">
    <source>
        <dbReference type="PROSITE" id="PS51677"/>
    </source>
</evidence>
<keyword evidence="7" id="KW-1015">Disulfide bond</keyword>
<feature type="disulfide bond" evidence="7">
    <location>
        <begin position="340"/>
        <end position="352"/>
    </location>
</feature>
<dbReference type="InterPro" id="IPR002509">
    <property type="entry name" value="NODB_dom"/>
</dbReference>
<dbReference type="Gene3D" id="3.20.20.370">
    <property type="entry name" value="Glycoside hydrolase/deacetylase"/>
    <property type="match status" value="1"/>
</dbReference>
<keyword evidence="2 7" id="KW-0147">Chitin-binding</keyword>
<dbReference type="SUPFAM" id="SSF57016">
    <property type="entry name" value="Plant lectins/antimicrobial peptides"/>
    <property type="match status" value="5"/>
</dbReference>
<evidence type="ECO:0000256" key="2">
    <source>
        <dbReference type="ARBA" id="ARBA00022669"/>
    </source>
</evidence>
<organism evidence="11 12">
    <name type="scientific">Neocallimastix californiae</name>
    <dbReference type="NCBI Taxonomy" id="1754190"/>
    <lineage>
        <taxon>Eukaryota</taxon>
        <taxon>Fungi</taxon>
        <taxon>Fungi incertae sedis</taxon>
        <taxon>Chytridiomycota</taxon>
        <taxon>Chytridiomycota incertae sedis</taxon>
        <taxon>Neocallimastigomycetes</taxon>
        <taxon>Neocallimastigales</taxon>
        <taxon>Neocallimastigaceae</taxon>
        <taxon>Neocallimastix</taxon>
    </lineage>
</organism>
<dbReference type="Pfam" id="PF01522">
    <property type="entry name" value="Polysacc_deac_1"/>
    <property type="match status" value="1"/>
</dbReference>
<feature type="domain" description="Chitin-binding type-1" evidence="9">
    <location>
        <begin position="394"/>
        <end position="438"/>
    </location>
</feature>
<feature type="domain" description="Chitin-binding type-1" evidence="9">
    <location>
        <begin position="457"/>
        <end position="501"/>
    </location>
</feature>
<dbReference type="Pfam" id="PF00187">
    <property type="entry name" value="Chitin_bind_1"/>
    <property type="match status" value="5"/>
</dbReference>
<evidence type="ECO:0000256" key="1">
    <source>
        <dbReference type="ARBA" id="ARBA00001941"/>
    </source>
</evidence>
<feature type="disulfide bond" evidence="7">
    <location>
        <begin position="467"/>
        <end position="479"/>
    </location>
</feature>
<name>A0A1Y2ES57_9FUNG</name>
<feature type="domain" description="Chitin-binding type-1" evidence="9">
    <location>
        <begin position="518"/>
        <end position="559"/>
    </location>
</feature>
<dbReference type="PROSITE" id="PS50941">
    <property type="entry name" value="CHIT_BIND_I_2"/>
    <property type="match status" value="5"/>
</dbReference>
<dbReference type="GO" id="GO:0008061">
    <property type="term" value="F:chitin binding"/>
    <property type="evidence" value="ECO:0007669"/>
    <property type="project" value="UniProtKB-UniRule"/>
</dbReference>
<dbReference type="Proteomes" id="UP000193920">
    <property type="component" value="Unassembled WGS sequence"/>
</dbReference>
<dbReference type="AlphaFoldDB" id="A0A1Y2ES57"/>
<dbReference type="InterPro" id="IPR001002">
    <property type="entry name" value="Chitin-bd_1"/>
</dbReference>
<dbReference type="OrthoDB" id="2125469at2759"/>
<keyword evidence="6" id="KW-0119">Carbohydrate metabolism</keyword>
<gene>
    <name evidence="11" type="ORF">LY90DRAFT_699271</name>
</gene>
<evidence type="ECO:0000256" key="4">
    <source>
        <dbReference type="ARBA" id="ARBA00022729"/>
    </source>
</evidence>
<feature type="disulfide bond" evidence="7">
    <location>
        <begin position="409"/>
        <end position="423"/>
    </location>
</feature>
<evidence type="ECO:0000256" key="7">
    <source>
        <dbReference type="PROSITE-ProRule" id="PRU00261"/>
    </source>
</evidence>
<evidence type="ECO:0000256" key="3">
    <source>
        <dbReference type="ARBA" id="ARBA00022723"/>
    </source>
</evidence>
<dbReference type="GO" id="GO:0005975">
    <property type="term" value="P:carbohydrate metabolic process"/>
    <property type="evidence" value="ECO:0007669"/>
    <property type="project" value="InterPro"/>
</dbReference>
<feature type="signal peptide" evidence="8">
    <location>
        <begin position="1"/>
        <end position="21"/>
    </location>
</feature>
<dbReference type="GO" id="GO:0046872">
    <property type="term" value="F:metal ion binding"/>
    <property type="evidence" value="ECO:0007669"/>
    <property type="project" value="UniProtKB-KW"/>
</dbReference>
<proteinExistence type="predicted"/>
<dbReference type="Gene3D" id="3.30.60.10">
    <property type="entry name" value="Endochitinase-like"/>
    <property type="match status" value="5"/>
</dbReference>
<feature type="disulfide bond" evidence="7">
    <location>
        <begin position="533"/>
        <end position="547"/>
    </location>
</feature>
<dbReference type="GO" id="GO:0016810">
    <property type="term" value="F:hydrolase activity, acting on carbon-nitrogen (but not peptide) bonds"/>
    <property type="evidence" value="ECO:0007669"/>
    <property type="project" value="InterPro"/>
</dbReference>
<feature type="domain" description="Chitin-binding type-1" evidence="9">
    <location>
        <begin position="266"/>
        <end position="310"/>
    </location>
</feature>
<dbReference type="CDD" id="cd00035">
    <property type="entry name" value="ChtBD1"/>
    <property type="match status" value="5"/>
</dbReference>